<evidence type="ECO:0000313" key="4">
    <source>
        <dbReference type="Proteomes" id="UP000641932"/>
    </source>
</evidence>
<dbReference type="InterPro" id="IPR013325">
    <property type="entry name" value="RNA_pol_sigma_r2"/>
</dbReference>
<keyword evidence="1" id="KW-0732">Signal</keyword>
<dbReference type="InterPro" id="IPR008979">
    <property type="entry name" value="Galactose-bd-like_sf"/>
</dbReference>
<dbReference type="GO" id="GO:0030246">
    <property type="term" value="F:carbohydrate binding"/>
    <property type="evidence" value="ECO:0007669"/>
    <property type="project" value="InterPro"/>
</dbReference>
<feature type="domain" description="Cellulose binding type IV" evidence="2">
    <location>
        <begin position="364"/>
        <end position="491"/>
    </location>
</feature>
<dbReference type="InterPro" id="IPR006584">
    <property type="entry name" value="Cellulose-bd_IV"/>
</dbReference>
<accession>A0A917ZRR9</accession>
<comment type="caution">
    <text evidence="3">The sequence shown here is derived from an EMBL/GenBank/DDBJ whole genome shotgun (WGS) entry which is preliminary data.</text>
</comment>
<sequence length="496" mass="53112">MLLRRGLRSGSGQESRSDAELLGLVREGAIESFRTLYRRHYPAVFGYAAQCASCPADAHQLACRAFAQVLRATVDGTRAVLDRRHRGCLRIRLLAAVRTAAVQQSAQESGVHFTPRFRSWVGGGCQWPLNDDWSLVAAFTSLPESAQCLLWHAVVERDEPALVARIIGLDLDQLAPMTEQATDSLREAVADAYVRRIGEDCQGAAGQLEAAARPDGYPALHAIIGHLRSCSDCLAVYTELKELTTWLRRTLPPLLLGWWPANTYQATKASTAPPKREPRFLELALLGVDIESPLPEPPPDSLPEPVPAFCPKALPVGWGGRPKWRGSAVPGRRHLLLWAGGCGAVALAAVLVALVRGAPQGKPALPGTPRVRGDTYAVQDYSAPGSGDPRARSLGPSSWLRYDRVDFTGTPATRLSAGISAPVGAHAVLEVRLDSLAARPLAVFAAPADGSLGEVSVPIAATKGVHDVFLTASCPPSALPCTEVLWFAADRWAADL</sequence>
<dbReference type="InterPro" id="IPR005084">
    <property type="entry name" value="CBM6"/>
</dbReference>
<dbReference type="AlphaFoldDB" id="A0A917ZRR9"/>
<dbReference type="GO" id="GO:0003700">
    <property type="term" value="F:DNA-binding transcription factor activity"/>
    <property type="evidence" value="ECO:0007669"/>
    <property type="project" value="InterPro"/>
</dbReference>
<dbReference type="SUPFAM" id="SSF49785">
    <property type="entry name" value="Galactose-binding domain-like"/>
    <property type="match status" value="1"/>
</dbReference>
<name>A0A917ZRR9_9ACTN</name>
<reference evidence="3" key="2">
    <citation type="submission" date="2020-09" db="EMBL/GenBank/DDBJ databases">
        <authorList>
            <person name="Sun Q."/>
            <person name="Zhou Y."/>
        </authorList>
    </citation>
    <scope>NUCLEOTIDE SEQUENCE</scope>
    <source>
        <strain evidence="3">CGMCC 4.7201</strain>
    </source>
</reference>
<dbReference type="GO" id="GO:0006352">
    <property type="term" value="P:DNA-templated transcription initiation"/>
    <property type="evidence" value="ECO:0007669"/>
    <property type="project" value="InterPro"/>
</dbReference>
<dbReference type="Gene3D" id="1.10.1740.10">
    <property type="match status" value="1"/>
</dbReference>
<dbReference type="Gene3D" id="2.60.120.260">
    <property type="entry name" value="Galactose-binding domain-like"/>
    <property type="match status" value="1"/>
</dbReference>
<dbReference type="EMBL" id="BMMS01000017">
    <property type="protein sequence ID" value="GGO91639.1"/>
    <property type="molecule type" value="Genomic_DNA"/>
</dbReference>
<dbReference type="RefSeq" id="WP_189133107.1">
    <property type="nucleotide sequence ID" value="NZ_BMMS01000017.1"/>
</dbReference>
<dbReference type="CDD" id="cd04084">
    <property type="entry name" value="CBM6_xylanase-like"/>
    <property type="match status" value="1"/>
</dbReference>
<evidence type="ECO:0000256" key="1">
    <source>
        <dbReference type="ARBA" id="ARBA00022729"/>
    </source>
</evidence>
<gene>
    <name evidence="3" type="ORF">GCM10012280_39980</name>
</gene>
<organism evidence="3 4">
    <name type="scientific">Wenjunlia tyrosinilytica</name>
    <dbReference type="NCBI Taxonomy" id="1544741"/>
    <lineage>
        <taxon>Bacteria</taxon>
        <taxon>Bacillati</taxon>
        <taxon>Actinomycetota</taxon>
        <taxon>Actinomycetes</taxon>
        <taxon>Kitasatosporales</taxon>
        <taxon>Streptomycetaceae</taxon>
        <taxon>Wenjunlia</taxon>
    </lineage>
</organism>
<evidence type="ECO:0000259" key="2">
    <source>
        <dbReference type="SMART" id="SM00606"/>
    </source>
</evidence>
<proteinExistence type="predicted"/>
<dbReference type="SUPFAM" id="SSF88946">
    <property type="entry name" value="Sigma2 domain of RNA polymerase sigma factors"/>
    <property type="match status" value="1"/>
</dbReference>
<evidence type="ECO:0000313" key="3">
    <source>
        <dbReference type="EMBL" id="GGO91639.1"/>
    </source>
</evidence>
<reference evidence="3" key="1">
    <citation type="journal article" date="2014" name="Int. J. Syst. Evol. Microbiol.">
        <title>Complete genome sequence of Corynebacterium casei LMG S-19264T (=DSM 44701T), isolated from a smear-ripened cheese.</title>
        <authorList>
            <consortium name="US DOE Joint Genome Institute (JGI-PGF)"/>
            <person name="Walter F."/>
            <person name="Albersmeier A."/>
            <person name="Kalinowski J."/>
            <person name="Ruckert C."/>
        </authorList>
    </citation>
    <scope>NUCLEOTIDE SEQUENCE</scope>
    <source>
        <strain evidence="3">CGMCC 4.7201</strain>
    </source>
</reference>
<protein>
    <recommendedName>
        <fullName evidence="2">Cellulose binding type IV domain-containing protein</fullName>
    </recommendedName>
</protein>
<dbReference type="SMART" id="SM00606">
    <property type="entry name" value="CBD_IV"/>
    <property type="match status" value="1"/>
</dbReference>
<dbReference type="Proteomes" id="UP000641932">
    <property type="component" value="Unassembled WGS sequence"/>
</dbReference>
<dbReference type="Pfam" id="PF03422">
    <property type="entry name" value="CBM_6"/>
    <property type="match status" value="1"/>
</dbReference>
<keyword evidence="4" id="KW-1185">Reference proteome</keyword>